<dbReference type="Proteomes" id="UP000765509">
    <property type="component" value="Unassembled WGS sequence"/>
</dbReference>
<dbReference type="Pfam" id="PF00098">
    <property type="entry name" value="zf-CCHC"/>
    <property type="match status" value="1"/>
</dbReference>
<dbReference type="SMART" id="SM00343">
    <property type="entry name" value="ZnF_C2HC"/>
    <property type="match status" value="1"/>
</dbReference>
<comment type="caution">
    <text evidence="5">The sequence shown here is derived from an EMBL/GenBank/DDBJ whole genome shotgun (WGS) entry which is preliminary data.</text>
</comment>
<evidence type="ECO:0000256" key="2">
    <source>
        <dbReference type="PROSITE-ProRule" id="PRU00047"/>
    </source>
</evidence>
<sequence>MQMHITPAINTLMATNTNLKVHPDDLLNMILQISTASSNSDHGTEISQVKDVSKFGSRQPSKRKVPQHNFSQQHHRYTNNQASSSRDLARTPSLKYPCHYCGEVGHWLPNCPTRLKAYAARNRARGSGVNVASLGVVPLLEDTEGLIESGATHSALGSF</sequence>
<evidence type="ECO:0000313" key="6">
    <source>
        <dbReference type="Proteomes" id="UP000765509"/>
    </source>
</evidence>
<dbReference type="InterPro" id="IPR001878">
    <property type="entry name" value="Znf_CCHC"/>
</dbReference>
<keyword evidence="1" id="KW-0507">mRNA processing</keyword>
<keyword evidence="2" id="KW-0479">Metal-binding</keyword>
<accession>A0A9Q3EDT8</accession>
<dbReference type="Gene3D" id="4.10.60.10">
    <property type="entry name" value="Zinc finger, CCHC-type"/>
    <property type="match status" value="1"/>
</dbReference>
<evidence type="ECO:0000259" key="4">
    <source>
        <dbReference type="PROSITE" id="PS50158"/>
    </source>
</evidence>
<dbReference type="GO" id="GO:0006397">
    <property type="term" value="P:mRNA processing"/>
    <property type="evidence" value="ECO:0007669"/>
    <property type="project" value="UniProtKB-KW"/>
</dbReference>
<evidence type="ECO:0000313" key="5">
    <source>
        <dbReference type="EMBL" id="MBW0515792.1"/>
    </source>
</evidence>
<dbReference type="OrthoDB" id="119314at2759"/>
<name>A0A9Q3EDT8_9BASI</name>
<proteinExistence type="predicted"/>
<protein>
    <recommendedName>
        <fullName evidence="4">CCHC-type domain-containing protein</fullName>
    </recommendedName>
</protein>
<evidence type="ECO:0000256" key="1">
    <source>
        <dbReference type="ARBA" id="ARBA00022664"/>
    </source>
</evidence>
<reference evidence="5" key="1">
    <citation type="submission" date="2021-03" db="EMBL/GenBank/DDBJ databases">
        <title>Draft genome sequence of rust myrtle Austropuccinia psidii MF-1, a brazilian biotype.</title>
        <authorList>
            <person name="Quecine M.C."/>
            <person name="Pachon D.M.R."/>
            <person name="Bonatelli M.L."/>
            <person name="Correr F.H."/>
            <person name="Franceschini L.M."/>
            <person name="Leite T.F."/>
            <person name="Margarido G.R.A."/>
            <person name="Almeida C.A."/>
            <person name="Ferrarezi J.A."/>
            <person name="Labate C.A."/>
        </authorList>
    </citation>
    <scope>NUCLEOTIDE SEQUENCE</scope>
    <source>
        <strain evidence="5">MF-1</strain>
    </source>
</reference>
<keyword evidence="2" id="KW-0862">Zinc</keyword>
<feature type="domain" description="CCHC-type" evidence="4">
    <location>
        <begin position="98"/>
        <end position="112"/>
    </location>
</feature>
<dbReference type="GO" id="GO:0003676">
    <property type="term" value="F:nucleic acid binding"/>
    <property type="evidence" value="ECO:0007669"/>
    <property type="project" value="InterPro"/>
</dbReference>
<gene>
    <name evidence="5" type="ORF">O181_055507</name>
</gene>
<keyword evidence="2" id="KW-0863">Zinc-finger</keyword>
<feature type="region of interest" description="Disordered" evidence="3">
    <location>
        <begin position="53"/>
        <end position="88"/>
    </location>
</feature>
<dbReference type="EMBL" id="AVOT02024854">
    <property type="protein sequence ID" value="MBW0515792.1"/>
    <property type="molecule type" value="Genomic_DNA"/>
</dbReference>
<dbReference type="SUPFAM" id="SSF57756">
    <property type="entry name" value="Retrovirus zinc finger-like domains"/>
    <property type="match status" value="1"/>
</dbReference>
<organism evidence="5 6">
    <name type="scientific">Austropuccinia psidii MF-1</name>
    <dbReference type="NCBI Taxonomy" id="1389203"/>
    <lineage>
        <taxon>Eukaryota</taxon>
        <taxon>Fungi</taxon>
        <taxon>Dikarya</taxon>
        <taxon>Basidiomycota</taxon>
        <taxon>Pucciniomycotina</taxon>
        <taxon>Pucciniomycetes</taxon>
        <taxon>Pucciniales</taxon>
        <taxon>Sphaerophragmiaceae</taxon>
        <taxon>Austropuccinia</taxon>
    </lineage>
</organism>
<keyword evidence="6" id="KW-1185">Reference proteome</keyword>
<feature type="compositionally biased region" description="Polar residues" evidence="3">
    <location>
        <begin position="68"/>
        <end position="86"/>
    </location>
</feature>
<dbReference type="GO" id="GO:0008270">
    <property type="term" value="F:zinc ion binding"/>
    <property type="evidence" value="ECO:0007669"/>
    <property type="project" value="UniProtKB-KW"/>
</dbReference>
<dbReference type="PROSITE" id="PS50158">
    <property type="entry name" value="ZF_CCHC"/>
    <property type="match status" value="1"/>
</dbReference>
<dbReference type="InterPro" id="IPR036875">
    <property type="entry name" value="Znf_CCHC_sf"/>
</dbReference>
<dbReference type="AlphaFoldDB" id="A0A9Q3EDT8"/>
<evidence type="ECO:0000256" key="3">
    <source>
        <dbReference type="SAM" id="MobiDB-lite"/>
    </source>
</evidence>